<evidence type="ECO:0000256" key="5">
    <source>
        <dbReference type="ARBA" id="ARBA00023136"/>
    </source>
</evidence>
<dbReference type="Pfam" id="PF18911">
    <property type="entry name" value="PKD_4"/>
    <property type="match status" value="2"/>
</dbReference>
<organism evidence="8 9">
    <name type="scientific">Pedobacter cryoconitis</name>
    <dbReference type="NCBI Taxonomy" id="188932"/>
    <lineage>
        <taxon>Bacteria</taxon>
        <taxon>Pseudomonadati</taxon>
        <taxon>Bacteroidota</taxon>
        <taxon>Sphingobacteriia</taxon>
        <taxon>Sphingobacteriales</taxon>
        <taxon>Sphingobacteriaceae</taxon>
        <taxon>Pedobacter</taxon>
    </lineage>
</organism>
<evidence type="ECO:0000313" key="8">
    <source>
        <dbReference type="EMBL" id="RAJ21999.1"/>
    </source>
</evidence>
<dbReference type="SUPFAM" id="SSF49299">
    <property type="entry name" value="PKD domain"/>
    <property type="match status" value="5"/>
</dbReference>
<feature type="domain" description="PKD" evidence="7">
    <location>
        <begin position="1351"/>
        <end position="1405"/>
    </location>
</feature>
<dbReference type="EMBL" id="QLLR01000042">
    <property type="protein sequence ID" value="RAJ21999.1"/>
    <property type="molecule type" value="Genomic_DNA"/>
</dbReference>
<dbReference type="PANTHER" id="PTHR46730">
    <property type="entry name" value="POLYCYSTIN-1"/>
    <property type="match status" value="1"/>
</dbReference>
<dbReference type="OrthoDB" id="7794186at2"/>
<dbReference type="InterPro" id="IPR045828">
    <property type="entry name" value="PKD_Bacteroidetes"/>
</dbReference>
<dbReference type="Proteomes" id="UP000249754">
    <property type="component" value="Unassembled WGS sequence"/>
</dbReference>
<name>A0A327RYZ5_9SPHI</name>
<dbReference type="InterPro" id="IPR022409">
    <property type="entry name" value="PKD/Chitinase_dom"/>
</dbReference>
<evidence type="ECO:0000256" key="3">
    <source>
        <dbReference type="ARBA" id="ARBA00022737"/>
    </source>
</evidence>
<dbReference type="Pfam" id="PF19406">
    <property type="entry name" value="PKD_5"/>
    <property type="match status" value="2"/>
</dbReference>
<dbReference type="GO" id="GO:0006816">
    <property type="term" value="P:calcium ion transport"/>
    <property type="evidence" value="ECO:0007669"/>
    <property type="project" value="TreeGrafter"/>
</dbReference>
<dbReference type="SMART" id="SM00089">
    <property type="entry name" value="PKD"/>
    <property type="match status" value="5"/>
</dbReference>
<feature type="domain" description="PKD" evidence="7">
    <location>
        <begin position="1467"/>
        <end position="1518"/>
    </location>
</feature>
<feature type="domain" description="PKD" evidence="7">
    <location>
        <begin position="1623"/>
        <end position="1684"/>
    </location>
</feature>
<evidence type="ECO:0000256" key="1">
    <source>
        <dbReference type="ARBA" id="ARBA00004141"/>
    </source>
</evidence>
<sequence>MRKILTVFLALFLNIISFHSSAQLTLGMVDGGPYAPGSSLSATFSIGESSCIRIGNTFSLVLVNNAGNEITLGTYNGFYTTFVNGTIPANTPAGTGYKVRVKSSNPVLSTDLSAPFEIKAGMPVTAALSSVASTINTNPLTFGSCNSAAGTEFNFTNESTTDIATATVSNELNPGTPVTLTYSAATKLNTFTADQAHYTVFVKAASPDGIIGTQSYFLINNLAVTAFTTTSSNTVCFPVGSFEYGVEVNKITGIAANFPGNTYKIDWGDGKTDEYTICDIKANNNKVQHTFTKSSCGFTYTTGNQTNYNAFGINVGVYSPYCGAIGTPISTTARVVSRPVNKFDAPSVVCVGDRVIMSNQSTAGQNPNSSSTGCSDNNVLYTWYVDGVRVLTDVSFATPPPSPVFTTKGPHVIRMTSKSNGNCQADDAEKTICVQDPPKPSFTLGNPVICLTPGTLTPVNTSVLDNTCPNAGPVYTWAVTPATGVTFDANTATPQFKFTQTGVYNLTLAVQSGTCTVTSAPQKIVVNTQPEATLSPDVTLCATGNYTFNPTAGPTQTTLNGTAEEPSGTYTWTVTSTGNYTFISPDGPNTKYPTLNFADYAVYTVTLTHTNNCGTITKAQKITLSKSPKPEITAAANPVCYNSAISLTGNIIDNNPNTTFEWVSNGGVFSAPDNLITTYTPTAAERNAGAAMVILRVKTGLPAPCASVEANISVQIYPNNTGTNTTQNICSGQAAFHTPASIVTGSTFTWTAANADGMATGFSATGSGPVNQVITNTNATANAVVIYTVTPKSNGCDGVPYTFTVTITPIPVVTATAAQPTICGNEAAGITLNSTIANTKYTWTSTATAGITGNTNQAIPIAVTAIQDILVNSGATQGTVTYTITPVSTTSCQGTPVTITVKVDAAITIASAGPAQILCAKLSTSMAGNTPKTGETGQWSVVSGTLVIADPSNPLTQITGLTPGQTYVLKWTIAGAANCTPTTAEVTITNLPAVSNTISSSSAEVCYGQTIDITGDTPTGGNGTYTYLWESSTDNGATWNVISGQTSKDLNFKLLSTLSFRRTVTSGPCPMLSNVIQIIAQPPIGNNTITADQTICTGLIPAALTGSTPTGSDGHFNYQWQSSPDNTVWTDISAAVFSGYIPQALTATTFYRRVVSTQACNGALQSISPSVKITVKPNAKAEYTFTADNGCIPFVLNITAITYPDRNASYTWYADDLQIGTGSNFPGYTMKLSNSTVVIKLVVTSSLGCTQDEFSHTFSTIENVVPAFTQSAKEGCGPLKVNFINTSTSLTNATFFWDFGNGVTTTQVMPGQVTFQPDPLGKDTTYKVALTATTSCGKVTVVSGVFVKARPISLFSPDQTVGCSPMKVTFSNTSPGGTNTYYFDFGDGTLLTKTDKSPVTHTYTTGAVKEYVVKMAAQNECGREETSYTIRVSPNTILPELVVNADEKEGCAPLKVNFYNNSKGASSFQYDFGDGTTLITRSAPEVVAHTFTSSGTFTVKLTASNGCSDTTTTETIKVLPQPAVAFNGDILSGCPGLAVQFKNTSSGGISYLWDFGDGTTSSEFQPEHTFGGSKEFYTVTLKATNSLGCSNVSALTDYIHIVPPPVSQFNVSPSTVISIPDYTFRFEDESTGSPAVWFWDFGDKQTSILKSPSHTYLDTGTYVVTLRVTNQQGCFATTFKKVSVVGVPGYLFLPNSFMPGSETPELRIYKAKGSGIKNWRMSIFNKWGQDLWETTLLDDGRPAEGWDGLFKGSPAPQGVYFWKIDVEFINGMEWKGMTYDSSAPKRTGIIHLIR</sequence>
<comment type="subcellular location">
    <subcellularLocation>
        <location evidence="1">Membrane</location>
        <topology evidence="1">Multi-pass membrane protein</topology>
    </subcellularLocation>
</comment>
<dbReference type="PANTHER" id="PTHR46730:SF1">
    <property type="entry name" value="PLAT DOMAIN-CONTAINING PROTEIN"/>
    <property type="match status" value="1"/>
</dbReference>
<evidence type="ECO:0000256" key="2">
    <source>
        <dbReference type="ARBA" id="ARBA00022692"/>
    </source>
</evidence>
<comment type="caution">
    <text evidence="8">The sequence shown here is derived from an EMBL/GenBank/DDBJ whole genome shotgun (WGS) entry which is preliminary data.</text>
</comment>
<dbReference type="STRING" id="188932.AY601_3885"/>
<keyword evidence="2" id="KW-0812">Transmembrane</keyword>
<dbReference type="InterPro" id="IPR000601">
    <property type="entry name" value="PKD_dom"/>
</dbReference>
<feature type="domain" description="PKD" evidence="7">
    <location>
        <begin position="1542"/>
        <end position="1576"/>
    </location>
</feature>
<dbReference type="CDD" id="cd00146">
    <property type="entry name" value="PKD"/>
    <property type="match status" value="3"/>
</dbReference>
<keyword evidence="3" id="KW-0677">Repeat</keyword>
<proteinExistence type="predicted"/>
<dbReference type="RefSeq" id="WP_111636261.1">
    <property type="nucleotide sequence ID" value="NZ_QLLR01000042.1"/>
</dbReference>
<dbReference type="Pfam" id="PF00801">
    <property type="entry name" value="PKD"/>
    <property type="match status" value="2"/>
</dbReference>
<dbReference type="Gene3D" id="2.60.40.10">
    <property type="entry name" value="Immunoglobulins"/>
    <property type="match status" value="5"/>
</dbReference>
<keyword evidence="5" id="KW-0472">Membrane</keyword>
<keyword evidence="4" id="KW-1133">Transmembrane helix</keyword>
<evidence type="ECO:0000313" key="9">
    <source>
        <dbReference type="Proteomes" id="UP000249754"/>
    </source>
</evidence>
<evidence type="ECO:0000256" key="6">
    <source>
        <dbReference type="SAM" id="SignalP"/>
    </source>
</evidence>
<reference evidence="8 9" key="1">
    <citation type="submission" date="2018-06" db="EMBL/GenBank/DDBJ databases">
        <title>Genomic Encyclopedia of Archaeal and Bacterial Type Strains, Phase II (KMG-II): from individual species to whole genera.</title>
        <authorList>
            <person name="Goeker M."/>
        </authorList>
    </citation>
    <scope>NUCLEOTIDE SEQUENCE [LARGE SCALE GENOMIC DNA]</scope>
    <source>
        <strain evidence="8 9">DSM 14825</strain>
    </source>
</reference>
<protein>
    <submittedName>
        <fullName evidence="8">PKD repeat protein</fullName>
    </submittedName>
</protein>
<dbReference type="PROSITE" id="PS50093">
    <property type="entry name" value="PKD"/>
    <property type="match status" value="4"/>
</dbReference>
<feature type="signal peptide" evidence="6">
    <location>
        <begin position="1"/>
        <end position="22"/>
    </location>
</feature>
<feature type="chain" id="PRO_5016375367" evidence="6">
    <location>
        <begin position="23"/>
        <end position="1794"/>
    </location>
</feature>
<evidence type="ECO:0000256" key="4">
    <source>
        <dbReference type="ARBA" id="ARBA00022989"/>
    </source>
</evidence>
<evidence type="ECO:0000259" key="7">
    <source>
        <dbReference type="PROSITE" id="PS50093"/>
    </source>
</evidence>
<dbReference type="GO" id="GO:0005261">
    <property type="term" value="F:monoatomic cation channel activity"/>
    <property type="evidence" value="ECO:0007669"/>
    <property type="project" value="TreeGrafter"/>
</dbReference>
<gene>
    <name evidence="8" type="ORF">LY11_04969</name>
</gene>
<dbReference type="InterPro" id="IPR035986">
    <property type="entry name" value="PKD_dom_sf"/>
</dbReference>
<keyword evidence="6" id="KW-0732">Signal</keyword>
<dbReference type="GO" id="GO:0005886">
    <property type="term" value="C:plasma membrane"/>
    <property type="evidence" value="ECO:0007669"/>
    <property type="project" value="TreeGrafter"/>
</dbReference>
<accession>A0A327RYZ5</accession>
<dbReference type="InterPro" id="IPR013783">
    <property type="entry name" value="Ig-like_fold"/>
</dbReference>